<dbReference type="SUPFAM" id="SSF50729">
    <property type="entry name" value="PH domain-like"/>
    <property type="match status" value="1"/>
</dbReference>
<comment type="subcellular location">
    <subcellularLocation>
        <location evidence="1">Cytoplasm</location>
    </subcellularLocation>
</comment>
<dbReference type="Pfam" id="PF00640">
    <property type="entry name" value="PID"/>
    <property type="match status" value="1"/>
</dbReference>
<dbReference type="InterPro" id="IPR006020">
    <property type="entry name" value="PTB/PI_dom"/>
</dbReference>
<organism evidence="7 8">
    <name type="scientific">Araneus ventricosus</name>
    <name type="common">Orbweaver spider</name>
    <name type="synonym">Epeira ventricosa</name>
    <dbReference type="NCBI Taxonomy" id="182803"/>
    <lineage>
        <taxon>Eukaryota</taxon>
        <taxon>Metazoa</taxon>
        <taxon>Ecdysozoa</taxon>
        <taxon>Arthropoda</taxon>
        <taxon>Chelicerata</taxon>
        <taxon>Arachnida</taxon>
        <taxon>Araneae</taxon>
        <taxon>Araneomorphae</taxon>
        <taxon>Entelegynae</taxon>
        <taxon>Araneoidea</taxon>
        <taxon>Araneidae</taxon>
        <taxon>Araneus</taxon>
    </lineage>
</organism>
<dbReference type="Gene3D" id="2.30.29.30">
    <property type="entry name" value="Pleckstrin-homology domain (PH domain)/Phosphotyrosine-binding domain (PTB)"/>
    <property type="match status" value="1"/>
</dbReference>
<gene>
    <name evidence="7" type="primary">Gulp1</name>
    <name evidence="7" type="ORF">AVEN_52701_1</name>
</gene>
<dbReference type="InterPro" id="IPR011993">
    <property type="entry name" value="PH-like_dom_sf"/>
</dbReference>
<dbReference type="GO" id="GO:0005737">
    <property type="term" value="C:cytoplasm"/>
    <property type="evidence" value="ECO:0007669"/>
    <property type="project" value="UniProtKB-SubCell"/>
</dbReference>
<dbReference type="EMBL" id="BGPR01000656">
    <property type="protein sequence ID" value="GBM30298.1"/>
    <property type="molecule type" value="Genomic_DNA"/>
</dbReference>
<feature type="domain" description="PID" evidence="6">
    <location>
        <begin position="38"/>
        <end position="167"/>
    </location>
</feature>
<keyword evidence="8" id="KW-1185">Reference proteome</keyword>
<keyword evidence="2" id="KW-0963">Cytoplasm</keyword>
<proteinExistence type="inferred from homology"/>
<evidence type="ECO:0000256" key="2">
    <source>
        <dbReference type="ARBA" id="ARBA00022490"/>
    </source>
</evidence>
<reference evidence="7 8" key="1">
    <citation type="journal article" date="2019" name="Sci. Rep.">
        <title>Orb-weaving spider Araneus ventricosus genome elucidates the spidroin gene catalogue.</title>
        <authorList>
            <person name="Kono N."/>
            <person name="Nakamura H."/>
            <person name="Ohtoshi R."/>
            <person name="Moran D.A.P."/>
            <person name="Shinohara A."/>
            <person name="Yoshida Y."/>
            <person name="Fujiwara M."/>
            <person name="Mori M."/>
            <person name="Tomita M."/>
            <person name="Arakawa K."/>
        </authorList>
    </citation>
    <scope>NUCLEOTIDE SEQUENCE [LARGE SCALE GENOMIC DNA]</scope>
</reference>
<keyword evidence="3" id="KW-0581">Phagocytosis</keyword>
<comment type="similarity">
    <text evidence="4">Belongs to the ced-6 family.</text>
</comment>
<name>A0A4Y2EQ54_ARAVE</name>
<evidence type="ECO:0000256" key="3">
    <source>
        <dbReference type="ARBA" id="ARBA00022907"/>
    </source>
</evidence>
<dbReference type="Proteomes" id="UP000499080">
    <property type="component" value="Unassembled WGS sequence"/>
</dbReference>
<dbReference type="SMART" id="SM00462">
    <property type="entry name" value="PTB"/>
    <property type="match status" value="1"/>
</dbReference>
<keyword evidence="5" id="KW-0175">Coiled coil</keyword>
<dbReference type="AlphaFoldDB" id="A0A4Y2EQ54"/>
<dbReference type="PANTHER" id="PTHR11232">
    <property type="entry name" value="PHOSPHOTYROSINE INTERACTION DOMAIN-CONTAINING FAMILY MEMBER"/>
    <property type="match status" value="1"/>
</dbReference>
<sequence length="383" mass="42963">MIKQSNLLKWAQNNKNNSKNGTNKSWIHPPDALQHGHVAYLVKFLGSIEVDSAKGIDVVKDGIRKLKFNQQLKKAEGTKTPKVEVTISIDGVAIQDKQTKQIFHQYPLHRISYCANDKSDKKFFSFIAKEENSDKHMCFVFASDKLAEDITLTIGEAFDLAYRKFLDTSGRDLEAKKQLMIFQKRVQDLEKENSMLKQRLAELSKGSVTEHKNVKNGQMNQNLLNLNGDIPTTRHQSAIDPGYNNTVNKNVRNEMSKSMPPTSPSQELFNLVSLPITTPAVGTKLENLCLDDLDDFNPRQETPITNGNKANGTKTDIFGAPPFNPFQTSNNDPFGMGDFNSVATNDLENAIGELDKKISEMRDGFQRGISFGNEDFFDSAESH</sequence>
<dbReference type="PROSITE" id="PS01179">
    <property type="entry name" value="PID"/>
    <property type="match status" value="1"/>
</dbReference>
<evidence type="ECO:0000313" key="8">
    <source>
        <dbReference type="Proteomes" id="UP000499080"/>
    </source>
</evidence>
<evidence type="ECO:0000313" key="7">
    <source>
        <dbReference type="EMBL" id="GBM30298.1"/>
    </source>
</evidence>
<dbReference type="InterPro" id="IPR051133">
    <property type="entry name" value="Adapter_Engulfment-Domain"/>
</dbReference>
<dbReference type="PANTHER" id="PTHR11232:SF77">
    <property type="entry name" value="GULP PTB DOMAIN CONTAINING ENGULFMENT ADAPTOR 1"/>
    <property type="match status" value="1"/>
</dbReference>
<dbReference type="OrthoDB" id="10057585at2759"/>
<comment type="caution">
    <text evidence="7">The sequence shown here is derived from an EMBL/GenBank/DDBJ whole genome shotgun (WGS) entry which is preliminary data.</text>
</comment>
<evidence type="ECO:0000256" key="1">
    <source>
        <dbReference type="ARBA" id="ARBA00004496"/>
    </source>
</evidence>
<evidence type="ECO:0000256" key="4">
    <source>
        <dbReference type="ARBA" id="ARBA00060944"/>
    </source>
</evidence>
<protein>
    <submittedName>
        <fullName evidence="7">PTB domain-containing engulfment adapter protein 1</fullName>
    </submittedName>
</protein>
<feature type="coiled-coil region" evidence="5">
    <location>
        <begin position="179"/>
        <end position="206"/>
    </location>
</feature>
<dbReference type="CDD" id="cd01273">
    <property type="entry name" value="PTB_CED-6"/>
    <property type="match status" value="1"/>
</dbReference>
<accession>A0A4Y2EQ54</accession>
<dbReference type="GO" id="GO:0043277">
    <property type="term" value="P:apoptotic cell clearance"/>
    <property type="evidence" value="ECO:0007669"/>
    <property type="project" value="UniProtKB-ARBA"/>
</dbReference>
<dbReference type="FunFam" id="2.30.29.30:FF:000118">
    <property type="entry name" value="GULP PTB domain containing engulfment adaptor 1"/>
    <property type="match status" value="1"/>
</dbReference>
<evidence type="ECO:0000256" key="5">
    <source>
        <dbReference type="SAM" id="Coils"/>
    </source>
</evidence>
<evidence type="ECO:0000259" key="6">
    <source>
        <dbReference type="PROSITE" id="PS01179"/>
    </source>
</evidence>